<gene>
    <name evidence="2" type="primary">HMGN3</name>
</gene>
<proteinExistence type="predicted"/>
<dbReference type="EMBL" id="HADW01006179">
    <property type="protein sequence ID" value="SBP07579.1"/>
    <property type="molecule type" value="Transcribed_RNA"/>
</dbReference>
<evidence type="ECO:0000256" key="1">
    <source>
        <dbReference type="SAM" id="MobiDB-lite"/>
    </source>
</evidence>
<dbReference type="AlphaFoldDB" id="A0A1A7WPW9"/>
<feature type="region of interest" description="Disordered" evidence="1">
    <location>
        <begin position="1"/>
        <end position="39"/>
    </location>
</feature>
<accession>A0A1A7WPW9</accession>
<protein>
    <submittedName>
        <fullName evidence="2">High mobility group nucleosomal binding domain 3</fullName>
    </submittedName>
</protein>
<dbReference type="EMBL" id="HADX01009478">
    <property type="protein sequence ID" value="SBP31710.1"/>
    <property type="molecule type" value="Transcribed_RNA"/>
</dbReference>
<sequence length="115" mass="13890">CRRESLPRVLRARRPPKSQNKSQPEGQRDCRRNLLHLNLRPSPRRLSSRRLQMIRGPKGRKVAPGGRRKMVLLRTERPRLMRKLKRRRKQPRRRRKDLSTCSSSPTPWQQSIFFY</sequence>
<reference evidence="2" key="2">
    <citation type="submission" date="2016-06" db="EMBL/GenBank/DDBJ databases">
        <title>The genome of a short-lived fish provides insights into sex chromosome evolution and the genetic control of aging.</title>
        <authorList>
            <person name="Reichwald K."/>
            <person name="Felder M."/>
            <person name="Petzold A."/>
            <person name="Koch P."/>
            <person name="Groth M."/>
            <person name="Platzer M."/>
        </authorList>
    </citation>
    <scope>NUCLEOTIDE SEQUENCE</scope>
    <source>
        <tissue evidence="2">Brain</tissue>
    </source>
</reference>
<reference evidence="2" key="1">
    <citation type="submission" date="2016-05" db="EMBL/GenBank/DDBJ databases">
        <authorList>
            <person name="Lavstsen T."/>
            <person name="Jespersen J.S."/>
        </authorList>
    </citation>
    <scope>NUCLEOTIDE SEQUENCE</scope>
    <source>
        <tissue evidence="2">Brain</tissue>
    </source>
</reference>
<evidence type="ECO:0000313" key="2">
    <source>
        <dbReference type="EMBL" id="SBP07579.1"/>
    </source>
</evidence>
<organism evidence="2">
    <name type="scientific">Iconisemion striatum</name>
    <dbReference type="NCBI Taxonomy" id="60296"/>
    <lineage>
        <taxon>Eukaryota</taxon>
        <taxon>Metazoa</taxon>
        <taxon>Chordata</taxon>
        <taxon>Craniata</taxon>
        <taxon>Vertebrata</taxon>
        <taxon>Euteleostomi</taxon>
        <taxon>Actinopterygii</taxon>
        <taxon>Neopterygii</taxon>
        <taxon>Teleostei</taxon>
        <taxon>Neoteleostei</taxon>
        <taxon>Acanthomorphata</taxon>
        <taxon>Ovalentaria</taxon>
        <taxon>Atherinomorphae</taxon>
        <taxon>Cyprinodontiformes</taxon>
        <taxon>Nothobranchiidae</taxon>
        <taxon>Iconisemion</taxon>
    </lineage>
</organism>
<feature type="compositionally biased region" description="Basic residues" evidence="1">
    <location>
        <begin position="83"/>
        <end position="96"/>
    </location>
</feature>
<name>A0A1A7WPW9_9TELE</name>
<feature type="region of interest" description="Disordered" evidence="1">
    <location>
        <begin position="83"/>
        <end position="106"/>
    </location>
</feature>
<feature type="non-terminal residue" evidence="2">
    <location>
        <position position="1"/>
    </location>
</feature>